<evidence type="ECO:0000313" key="7">
    <source>
        <dbReference type="EMBL" id="GLC53396.1"/>
    </source>
</evidence>
<evidence type="ECO:0008006" key="9">
    <source>
        <dbReference type="Google" id="ProtNLM"/>
    </source>
</evidence>
<keyword evidence="3" id="KW-0547">Nucleotide-binding</keyword>
<sequence>MRASQFCIKDSVVPASLCRLSILHCPAVSFRRTCLLASSLARTYASAPKCLSSGYDGARGALATPRPLQSPEAVADYVRQHPLLRDLLGISASSPSSASSNRSGTEGSNNGPSGDVKVAELSGGRINFVWRVSGPKGDVVVKYAAPFVRSIGPEFKLSQARLSVEAEAMAAAHAACPQHVPALLLYDAAAGVLVQELISGPQGRRRVKLVDALVPRADAVISSVDSAAASTEAVALPPPPPLAADLASLLAGYLLRNSVYELPCEEHAAAAERLRNGEVVAANAAVVFTDPWDTECIRNRVPSGLEQEVAQLRADALVRQEVSRLLHMYGSSAETLIHNDLTAGNILVPEPPAPGSAPASGTATGSEMHGSASRSDTHLIDWEFATYGPMAYDIGSLLGNLLLSYCATECRGVERQPAPAPLLRCITELWQELEARIRSYTPVRHAGGADAGDGEATVGAGPVALGEALAQRVLSDSLGYAGCVMARLVFGMHHYPALEAISCGRRRACCQRLALRLAATLLRPEERAARGWLGCSAEGADDGGNGSGGDGAGSGGGGCGMRRLVRDVEAWAAEAEAAERRG</sequence>
<dbReference type="Proteomes" id="UP001165080">
    <property type="component" value="Unassembled WGS sequence"/>
</dbReference>
<evidence type="ECO:0000256" key="4">
    <source>
        <dbReference type="ARBA" id="ARBA00022777"/>
    </source>
</evidence>
<keyword evidence="2" id="KW-0808">Transferase</keyword>
<dbReference type="PANTHER" id="PTHR34273">
    <property type="entry name" value="METHYLTHIORIBOSE KINASE"/>
    <property type="match status" value="1"/>
</dbReference>
<dbReference type="AlphaFoldDB" id="A0A9W6BJJ6"/>
<evidence type="ECO:0000256" key="5">
    <source>
        <dbReference type="ARBA" id="ARBA00022840"/>
    </source>
</evidence>
<feature type="region of interest" description="Disordered" evidence="6">
    <location>
        <begin position="350"/>
        <end position="373"/>
    </location>
</feature>
<evidence type="ECO:0000256" key="6">
    <source>
        <dbReference type="SAM" id="MobiDB-lite"/>
    </source>
</evidence>
<dbReference type="Gene3D" id="3.30.200.20">
    <property type="entry name" value="Phosphorylase Kinase, domain 1"/>
    <property type="match status" value="1"/>
</dbReference>
<dbReference type="PROSITE" id="PS00109">
    <property type="entry name" value="PROTEIN_KINASE_TYR"/>
    <property type="match status" value="1"/>
</dbReference>
<dbReference type="Gene3D" id="3.90.1200.10">
    <property type="match status" value="1"/>
</dbReference>
<keyword evidence="4" id="KW-0418">Kinase</keyword>
<dbReference type="SUPFAM" id="SSF56112">
    <property type="entry name" value="Protein kinase-like (PK-like)"/>
    <property type="match status" value="1"/>
</dbReference>
<dbReference type="GO" id="GO:0005524">
    <property type="term" value="F:ATP binding"/>
    <property type="evidence" value="ECO:0007669"/>
    <property type="project" value="UniProtKB-KW"/>
</dbReference>
<gene>
    <name evidence="7" type="primary">PLEST002198</name>
    <name evidence="7" type="ORF">PLESTB_000740200</name>
</gene>
<dbReference type="GO" id="GO:0004672">
    <property type="term" value="F:protein kinase activity"/>
    <property type="evidence" value="ECO:0007669"/>
    <property type="project" value="InterPro"/>
</dbReference>
<keyword evidence="5" id="KW-0067">ATP-binding</keyword>
<evidence type="ECO:0000256" key="2">
    <source>
        <dbReference type="ARBA" id="ARBA00022679"/>
    </source>
</evidence>
<feature type="compositionally biased region" description="Low complexity" evidence="6">
    <location>
        <begin position="356"/>
        <end position="366"/>
    </location>
</feature>
<evidence type="ECO:0000256" key="3">
    <source>
        <dbReference type="ARBA" id="ARBA00022741"/>
    </source>
</evidence>
<organism evidence="7 8">
    <name type="scientific">Pleodorina starrii</name>
    <dbReference type="NCBI Taxonomy" id="330485"/>
    <lineage>
        <taxon>Eukaryota</taxon>
        <taxon>Viridiplantae</taxon>
        <taxon>Chlorophyta</taxon>
        <taxon>core chlorophytes</taxon>
        <taxon>Chlorophyceae</taxon>
        <taxon>CS clade</taxon>
        <taxon>Chlamydomonadales</taxon>
        <taxon>Volvocaceae</taxon>
        <taxon>Pleodorina</taxon>
    </lineage>
</organism>
<dbReference type="InterPro" id="IPR011009">
    <property type="entry name" value="Kinase-like_dom_sf"/>
</dbReference>
<dbReference type="PANTHER" id="PTHR34273:SF2">
    <property type="entry name" value="METHYLTHIORIBOSE KINASE"/>
    <property type="match status" value="1"/>
</dbReference>
<feature type="region of interest" description="Disordered" evidence="6">
    <location>
        <begin position="92"/>
        <end position="116"/>
    </location>
</feature>
<keyword evidence="8" id="KW-1185">Reference proteome</keyword>
<dbReference type="EMBL" id="BRXU01000007">
    <property type="protein sequence ID" value="GLC53396.1"/>
    <property type="molecule type" value="Genomic_DNA"/>
</dbReference>
<evidence type="ECO:0000313" key="8">
    <source>
        <dbReference type="Proteomes" id="UP001165080"/>
    </source>
</evidence>
<comment type="similarity">
    <text evidence="1">Belongs to the methylthioribose kinase family.</text>
</comment>
<evidence type="ECO:0000256" key="1">
    <source>
        <dbReference type="ARBA" id="ARBA00010165"/>
    </source>
</evidence>
<proteinExistence type="inferred from homology"/>
<name>A0A9W6BJJ6_9CHLO</name>
<protein>
    <recommendedName>
        <fullName evidence="9">Aminoglycoside phosphotransferase domain-containing protein</fullName>
    </recommendedName>
</protein>
<dbReference type="InterPro" id="IPR008266">
    <property type="entry name" value="Tyr_kinase_AS"/>
</dbReference>
<accession>A0A9W6BJJ6</accession>
<comment type="caution">
    <text evidence="7">The sequence shown here is derived from an EMBL/GenBank/DDBJ whole genome shotgun (WGS) entry which is preliminary data.</text>
</comment>
<reference evidence="7 8" key="1">
    <citation type="journal article" date="2023" name="Commun. Biol.">
        <title>Reorganization of the ancestral sex-determining regions during the evolution of trioecy in Pleodorina starrii.</title>
        <authorList>
            <person name="Takahashi K."/>
            <person name="Suzuki S."/>
            <person name="Kawai-Toyooka H."/>
            <person name="Yamamoto K."/>
            <person name="Hamaji T."/>
            <person name="Ootsuki R."/>
            <person name="Yamaguchi H."/>
            <person name="Kawachi M."/>
            <person name="Higashiyama T."/>
            <person name="Nozaki H."/>
        </authorList>
    </citation>
    <scope>NUCLEOTIDE SEQUENCE [LARGE SCALE GENOMIC DNA]</scope>
    <source>
        <strain evidence="7 8">NIES-4479</strain>
    </source>
</reference>
<feature type="compositionally biased region" description="Polar residues" evidence="6">
    <location>
        <begin position="101"/>
        <end position="112"/>
    </location>
</feature>